<dbReference type="STRING" id="330214.NIDE3700"/>
<dbReference type="Gene3D" id="1.10.10.10">
    <property type="entry name" value="Winged helix-like DNA-binding domain superfamily/Winged helix DNA-binding domain"/>
    <property type="match status" value="1"/>
</dbReference>
<keyword evidence="6" id="KW-1185">Reference proteome</keyword>
<gene>
    <name evidence="5" type="ORF">NIDE3700</name>
</gene>
<keyword evidence="1" id="KW-0805">Transcription regulation</keyword>
<name>D8P7N2_9BACT</name>
<dbReference type="SUPFAM" id="SSF46785">
    <property type="entry name" value="Winged helix' DNA-binding domain"/>
    <property type="match status" value="1"/>
</dbReference>
<evidence type="ECO:0000313" key="5">
    <source>
        <dbReference type="EMBL" id="CBK43378.1"/>
    </source>
</evidence>
<evidence type="ECO:0000256" key="1">
    <source>
        <dbReference type="ARBA" id="ARBA00023015"/>
    </source>
</evidence>
<dbReference type="Proteomes" id="UP000001660">
    <property type="component" value="Chromosome"/>
</dbReference>
<organism evidence="5 6">
    <name type="scientific">Nitrospira defluvii</name>
    <dbReference type="NCBI Taxonomy" id="330214"/>
    <lineage>
        <taxon>Bacteria</taxon>
        <taxon>Pseudomonadati</taxon>
        <taxon>Nitrospirota</taxon>
        <taxon>Nitrospiria</taxon>
        <taxon>Nitrospirales</taxon>
        <taxon>Nitrospiraceae</taxon>
        <taxon>Nitrospira</taxon>
    </lineage>
</organism>
<dbReference type="CDD" id="cd00090">
    <property type="entry name" value="HTH_ARSR"/>
    <property type="match status" value="1"/>
</dbReference>
<dbReference type="InterPro" id="IPR036390">
    <property type="entry name" value="WH_DNA-bd_sf"/>
</dbReference>
<dbReference type="HOGENOM" id="CLU_097806_7_5_0"/>
<dbReference type="GO" id="GO:0003700">
    <property type="term" value="F:DNA-binding transcription factor activity"/>
    <property type="evidence" value="ECO:0007669"/>
    <property type="project" value="InterPro"/>
</dbReference>
<dbReference type="PROSITE" id="PS50987">
    <property type="entry name" value="HTH_ARSR_2"/>
    <property type="match status" value="1"/>
</dbReference>
<keyword evidence="3" id="KW-0804">Transcription</keyword>
<dbReference type="PANTHER" id="PTHR43132">
    <property type="entry name" value="ARSENICAL RESISTANCE OPERON REPRESSOR ARSR-RELATED"/>
    <property type="match status" value="1"/>
</dbReference>
<dbReference type="InterPro" id="IPR001845">
    <property type="entry name" value="HTH_ArsR_DNA-bd_dom"/>
</dbReference>
<feature type="domain" description="HTH arsR-type" evidence="4">
    <location>
        <begin position="12"/>
        <end position="104"/>
    </location>
</feature>
<evidence type="ECO:0000256" key="3">
    <source>
        <dbReference type="ARBA" id="ARBA00023163"/>
    </source>
</evidence>
<dbReference type="PANTHER" id="PTHR43132:SF2">
    <property type="entry name" value="ARSENICAL RESISTANCE OPERON REPRESSOR ARSR-RELATED"/>
    <property type="match status" value="1"/>
</dbReference>
<accession>D8P7N2</accession>
<reference evidence="5 6" key="1">
    <citation type="journal article" date="2010" name="Proc. Natl. Acad. Sci. U.S.A.">
        <title>A Nitrospira metagenome illuminates the physiology and evolution of globally important nitrite-oxidizing bacteria.</title>
        <authorList>
            <person name="Lucker S."/>
            <person name="Wagner M."/>
            <person name="Maixner F."/>
            <person name="Pelletier E."/>
            <person name="Koch H."/>
            <person name="Vacherie B."/>
            <person name="Rattei T."/>
            <person name="Sinninghe Damste J."/>
            <person name="Spieck E."/>
            <person name="Le Paslier D."/>
            <person name="Daims H."/>
        </authorList>
    </citation>
    <scope>NUCLEOTIDE SEQUENCE [LARGE SCALE GENOMIC DNA]</scope>
</reference>
<keyword evidence="2" id="KW-0238">DNA-binding</keyword>
<dbReference type="InterPro" id="IPR011991">
    <property type="entry name" value="ArsR-like_HTH"/>
</dbReference>
<protein>
    <submittedName>
        <fullName evidence="5">Putative Transcriptional regulator, ArsR family</fullName>
    </submittedName>
</protein>
<dbReference type="AlphaFoldDB" id="D8P7N2"/>
<sequence length="121" mass="13691">MLLMPHSTIGNLTTPRQCAAVLKAMGDETRLRILESLLLSEKCVSELTQELHCPQPHASHHLRILRNAGLVEGHRHGKQVCYRVSPTLQRALRGREGQTLDFGCCELRFPTTTLLTLRQKR</sequence>
<dbReference type="SMART" id="SM00418">
    <property type="entry name" value="HTH_ARSR"/>
    <property type="match status" value="1"/>
</dbReference>
<dbReference type="NCBIfam" id="NF033788">
    <property type="entry name" value="HTH_metalloreg"/>
    <property type="match status" value="1"/>
</dbReference>
<dbReference type="GO" id="GO:0003677">
    <property type="term" value="F:DNA binding"/>
    <property type="evidence" value="ECO:0007669"/>
    <property type="project" value="UniProtKB-KW"/>
</dbReference>
<proteinExistence type="predicted"/>
<dbReference type="EMBL" id="FP929003">
    <property type="protein sequence ID" value="CBK43378.1"/>
    <property type="molecule type" value="Genomic_DNA"/>
</dbReference>
<dbReference type="KEGG" id="nde:NIDE3700"/>
<dbReference type="InterPro" id="IPR036388">
    <property type="entry name" value="WH-like_DNA-bd_sf"/>
</dbReference>
<dbReference type="InterPro" id="IPR051011">
    <property type="entry name" value="Metal_resp_trans_reg"/>
</dbReference>
<dbReference type="eggNOG" id="COG0640">
    <property type="taxonomic scope" value="Bacteria"/>
</dbReference>
<dbReference type="PRINTS" id="PR00778">
    <property type="entry name" value="HTHARSR"/>
</dbReference>
<evidence type="ECO:0000256" key="2">
    <source>
        <dbReference type="ARBA" id="ARBA00023125"/>
    </source>
</evidence>
<dbReference type="Pfam" id="PF01022">
    <property type="entry name" value="HTH_5"/>
    <property type="match status" value="1"/>
</dbReference>
<evidence type="ECO:0000259" key="4">
    <source>
        <dbReference type="PROSITE" id="PS50987"/>
    </source>
</evidence>
<evidence type="ECO:0000313" key="6">
    <source>
        <dbReference type="Proteomes" id="UP000001660"/>
    </source>
</evidence>